<gene>
    <name evidence="3" type="ORF">J2D77_07615</name>
</gene>
<dbReference type="InterPro" id="IPR014730">
    <property type="entry name" value="ETF_a/b_N"/>
</dbReference>
<accession>A0A939HP04</accession>
<evidence type="ECO:0000313" key="3">
    <source>
        <dbReference type="EMBL" id="MBO1325012.1"/>
    </source>
</evidence>
<name>A0A939HP04_9PROT</name>
<dbReference type="AlphaFoldDB" id="A0A939HP04"/>
<feature type="domain" description="Electron transfer flavoprotein alpha/beta-subunit N-terminal" evidence="2">
    <location>
        <begin position="22"/>
        <end position="156"/>
    </location>
</feature>
<organism evidence="3 4">
    <name type="scientific">Acetobacter garciniae</name>
    <dbReference type="NCBI Taxonomy" id="2817435"/>
    <lineage>
        <taxon>Bacteria</taxon>
        <taxon>Pseudomonadati</taxon>
        <taxon>Pseudomonadota</taxon>
        <taxon>Alphaproteobacteria</taxon>
        <taxon>Acetobacterales</taxon>
        <taxon>Acetobacteraceae</taxon>
        <taxon>Acetobacter</taxon>
    </lineage>
</organism>
<reference evidence="3" key="1">
    <citation type="submission" date="2021-03" db="EMBL/GenBank/DDBJ databases">
        <title>The complete genome sequence of Acetobacter sp. TBRC 12339.</title>
        <authorList>
            <person name="Charoenyingcharoen P."/>
            <person name="Yukphan P."/>
        </authorList>
    </citation>
    <scope>NUCLEOTIDE SEQUENCE</scope>
    <source>
        <strain evidence="3">TBRC 12339</strain>
    </source>
</reference>
<comment type="caution">
    <text evidence="3">The sequence shown here is derived from an EMBL/GenBank/DDBJ whole genome shotgun (WGS) entry which is preliminary data.</text>
</comment>
<evidence type="ECO:0000259" key="2">
    <source>
        <dbReference type="Pfam" id="PF01012"/>
    </source>
</evidence>
<evidence type="ECO:0000256" key="1">
    <source>
        <dbReference type="ARBA" id="ARBA00022982"/>
    </source>
</evidence>
<dbReference type="Proteomes" id="UP000664073">
    <property type="component" value="Unassembled WGS sequence"/>
</dbReference>
<dbReference type="RefSeq" id="WP_207845625.1">
    <property type="nucleotide sequence ID" value="NZ_JAFVMH010000002.1"/>
</dbReference>
<dbReference type="Gene3D" id="3.40.50.620">
    <property type="entry name" value="HUPs"/>
    <property type="match status" value="1"/>
</dbReference>
<sequence>MKVAVALSAGVDPISGRAAPVPSEIHAIGLAHQICESVIGVHVSVHAGADTTVLRDYAAYGLNQIIVLEGADVCATLSAWLHAHPDIAVLLTGQQACGGQDSGLVPFLVARRLGWAMVSDVAQVLQASAGDRTLDVLQARPRGVRRPAALPMPCVLGASARTGPVPDAVYAQARATPIVRELAATEAGHGHEAGGEERPWRARPKLLSGQPQGAAPAGGGSGKVLVGPPAAQAAREIVDYLRAIGLDL</sequence>
<dbReference type="SUPFAM" id="SSF52402">
    <property type="entry name" value="Adenine nucleotide alpha hydrolases-like"/>
    <property type="match status" value="1"/>
</dbReference>
<proteinExistence type="predicted"/>
<dbReference type="InterPro" id="IPR014729">
    <property type="entry name" value="Rossmann-like_a/b/a_fold"/>
</dbReference>
<keyword evidence="4" id="KW-1185">Reference proteome</keyword>
<keyword evidence="1" id="KW-0813">Transport</keyword>
<dbReference type="EMBL" id="JAFVMH010000002">
    <property type="protein sequence ID" value="MBO1325012.1"/>
    <property type="molecule type" value="Genomic_DNA"/>
</dbReference>
<keyword evidence="1" id="KW-0249">Electron transport</keyword>
<evidence type="ECO:0000313" key="4">
    <source>
        <dbReference type="Proteomes" id="UP000664073"/>
    </source>
</evidence>
<dbReference type="Pfam" id="PF01012">
    <property type="entry name" value="ETF"/>
    <property type="match status" value="1"/>
</dbReference>
<protein>
    <recommendedName>
        <fullName evidence="2">Electron transfer flavoprotein alpha/beta-subunit N-terminal domain-containing protein</fullName>
    </recommendedName>
</protein>